<keyword evidence="3" id="KW-1185">Reference proteome</keyword>
<feature type="transmembrane region" description="Helical" evidence="1">
    <location>
        <begin position="49"/>
        <end position="73"/>
    </location>
</feature>
<dbReference type="Proteomes" id="UP000616608">
    <property type="component" value="Unassembled WGS sequence"/>
</dbReference>
<reference evidence="2" key="2">
    <citation type="submission" date="2020-09" db="EMBL/GenBank/DDBJ databases">
        <authorList>
            <person name="Sun Q."/>
            <person name="Zhou Y."/>
        </authorList>
    </citation>
    <scope>NUCLEOTIDE SEQUENCE</scope>
    <source>
        <strain evidence="2">CGMCC 1.15760</strain>
    </source>
</reference>
<sequence length="229" mass="26029">MWQLILLDWQKHHLNQSLRSFVICIIVIFSFSIFLGNGGHSFISADDFFTLLTILNNITFMIFSSTLLARIIIREFHQKTIQVLFTYPIARKKLLLSKVVLVYVLTFAMLSISMLTMQLATWFVQGTMDLFPDYYALDDLLRDVPFTFTNACIMAGIALIPLLFGMRKKSTATTITSAVIISFLMNSTISNEHARWSLADTVIIPIMLAILGIGIAYLSFRKINKKDVV</sequence>
<keyword evidence="1" id="KW-0812">Transmembrane</keyword>
<dbReference type="AlphaFoldDB" id="A0A917G9Z0"/>
<dbReference type="RefSeq" id="WP_188615557.1">
    <property type="nucleotide sequence ID" value="NZ_BMJT01000010.1"/>
</dbReference>
<evidence type="ECO:0000256" key="1">
    <source>
        <dbReference type="SAM" id="Phobius"/>
    </source>
</evidence>
<reference evidence="2" key="1">
    <citation type="journal article" date="2014" name="Int. J. Syst. Evol. Microbiol.">
        <title>Complete genome sequence of Corynebacterium casei LMG S-19264T (=DSM 44701T), isolated from a smear-ripened cheese.</title>
        <authorList>
            <consortium name="US DOE Joint Genome Institute (JGI-PGF)"/>
            <person name="Walter F."/>
            <person name="Albersmeier A."/>
            <person name="Kalinowski J."/>
            <person name="Ruckert C."/>
        </authorList>
    </citation>
    <scope>NUCLEOTIDE SEQUENCE</scope>
    <source>
        <strain evidence="2">CGMCC 1.15760</strain>
    </source>
</reference>
<keyword evidence="1" id="KW-0472">Membrane</keyword>
<evidence type="ECO:0000313" key="3">
    <source>
        <dbReference type="Proteomes" id="UP000616608"/>
    </source>
</evidence>
<feature type="transmembrane region" description="Helical" evidence="1">
    <location>
        <begin position="94"/>
        <end position="124"/>
    </location>
</feature>
<organism evidence="2 3">
    <name type="scientific">Lysinibacillus alkalisoli</name>
    <dbReference type="NCBI Taxonomy" id="1911548"/>
    <lineage>
        <taxon>Bacteria</taxon>
        <taxon>Bacillati</taxon>
        <taxon>Bacillota</taxon>
        <taxon>Bacilli</taxon>
        <taxon>Bacillales</taxon>
        <taxon>Bacillaceae</taxon>
        <taxon>Lysinibacillus</taxon>
    </lineage>
</organism>
<feature type="transmembrane region" description="Helical" evidence="1">
    <location>
        <begin position="144"/>
        <end position="164"/>
    </location>
</feature>
<gene>
    <name evidence="2" type="ORF">GCM10007425_26580</name>
</gene>
<comment type="caution">
    <text evidence="2">The sequence shown here is derived from an EMBL/GenBank/DDBJ whole genome shotgun (WGS) entry which is preliminary data.</text>
</comment>
<dbReference type="EMBL" id="BMJT01000010">
    <property type="protein sequence ID" value="GGG30660.1"/>
    <property type="molecule type" value="Genomic_DNA"/>
</dbReference>
<name>A0A917G9Z0_9BACI</name>
<protein>
    <submittedName>
        <fullName evidence="2">Bacitracin ABC transporter permease</fullName>
    </submittedName>
</protein>
<evidence type="ECO:0000313" key="2">
    <source>
        <dbReference type="EMBL" id="GGG30660.1"/>
    </source>
</evidence>
<keyword evidence="1" id="KW-1133">Transmembrane helix</keyword>
<dbReference type="Pfam" id="PF12730">
    <property type="entry name" value="ABC2_membrane_4"/>
    <property type="match status" value="1"/>
</dbReference>
<accession>A0A917G9Z0</accession>
<feature type="transmembrane region" description="Helical" evidence="1">
    <location>
        <begin position="21"/>
        <end position="43"/>
    </location>
</feature>
<feature type="transmembrane region" description="Helical" evidence="1">
    <location>
        <begin position="202"/>
        <end position="220"/>
    </location>
</feature>
<proteinExistence type="predicted"/>
<feature type="transmembrane region" description="Helical" evidence="1">
    <location>
        <begin position="171"/>
        <end position="190"/>
    </location>
</feature>